<dbReference type="EMBL" id="UZAG01002949">
    <property type="protein sequence ID" value="VDO14494.1"/>
    <property type="molecule type" value="Genomic_DNA"/>
</dbReference>
<accession>A0A0R3QCC4</accession>
<organism evidence="4">
    <name type="scientific">Brugia timori</name>
    <dbReference type="NCBI Taxonomy" id="42155"/>
    <lineage>
        <taxon>Eukaryota</taxon>
        <taxon>Metazoa</taxon>
        <taxon>Ecdysozoa</taxon>
        <taxon>Nematoda</taxon>
        <taxon>Chromadorea</taxon>
        <taxon>Rhabditida</taxon>
        <taxon>Spirurina</taxon>
        <taxon>Spiruromorpha</taxon>
        <taxon>Filarioidea</taxon>
        <taxon>Onchocercidae</taxon>
        <taxon>Brugia</taxon>
    </lineage>
</organism>
<evidence type="ECO:0000256" key="1">
    <source>
        <dbReference type="SAM" id="MobiDB-lite"/>
    </source>
</evidence>
<gene>
    <name evidence="2" type="ORF">BTMF_LOCUS3306</name>
</gene>
<dbReference type="Proteomes" id="UP000280834">
    <property type="component" value="Unassembled WGS sequence"/>
</dbReference>
<proteinExistence type="predicted"/>
<reference evidence="4" key="1">
    <citation type="submission" date="2017-02" db="UniProtKB">
        <authorList>
            <consortium name="WormBaseParasite"/>
        </authorList>
    </citation>
    <scope>IDENTIFICATION</scope>
</reference>
<dbReference type="AlphaFoldDB" id="A0A0R3QCC4"/>
<dbReference type="WBParaSite" id="BTMF_0000400401-mRNA-1">
    <property type="protein sequence ID" value="BTMF_0000400401-mRNA-1"/>
    <property type="gene ID" value="BTMF_0000400401"/>
</dbReference>
<feature type="region of interest" description="Disordered" evidence="1">
    <location>
        <begin position="1"/>
        <end position="20"/>
    </location>
</feature>
<evidence type="ECO:0000313" key="4">
    <source>
        <dbReference type="WBParaSite" id="BTMF_0000400401-mRNA-1"/>
    </source>
</evidence>
<reference evidence="2 3" key="2">
    <citation type="submission" date="2018-11" db="EMBL/GenBank/DDBJ databases">
        <authorList>
            <consortium name="Pathogen Informatics"/>
        </authorList>
    </citation>
    <scope>NUCLEOTIDE SEQUENCE [LARGE SCALE GENOMIC DNA]</scope>
</reference>
<evidence type="ECO:0000313" key="2">
    <source>
        <dbReference type="EMBL" id="VDO14494.1"/>
    </source>
</evidence>
<sequence>MGSSRSDPRLDRAVGDRRIASPEFSKARQTLWQSERSDSLVRQAHRIPRALAFGQDALRQSCVGTAATANEAERVDCRRS</sequence>
<keyword evidence="3" id="KW-1185">Reference proteome</keyword>
<protein>
    <submittedName>
        <fullName evidence="4">Histidine kinase</fullName>
    </submittedName>
</protein>
<evidence type="ECO:0000313" key="3">
    <source>
        <dbReference type="Proteomes" id="UP000280834"/>
    </source>
</evidence>
<name>A0A0R3QCC4_9BILA</name>